<sequence length="896" mass="106077">MIKQILAYKNYFLIKDQSLMITQHSDQERTIDELKNKILDLKKQLKHTQRQNSQLQIDMKEEKKNLTVEKEIEIRKRQFQDDFKKQVIKIGKISDKCEDLNREQKYQNELIKQKNEEIRILLQENDQLRRIHKEHKEQIFKIQSLEEENRQLKDKLKNFQEDMDKLQAEKKESFLKLKDEISKAKVENIDLMETINKQLVELSDCINLTNKYKEIILSQQKNIEISNKTNSEANEIIVGLDELVRSTSKKKNIFLVNQGDSTSTYDILYILKNNILSLAKQYQDIKQSKKKYKNKCQFYTEEIRDLKEMQKQQKLENEQLKTESLLLQQQFDQTVILMEQQINERNIEEMKLKQQLIDITSKISDLQNEFEEFDSKKYQEMSQQFGQYVQALHCKTAKLLNEKQVCGSFVSGYLKLMDKMNGLAQHLNIFYTNSNNSVKQKALRKLKKVFKAVFFAQLIKSRRSLLKIDVTTVNQAIKQSQKYQYKMEKLELQKDFSSIVNSLNVQNQDYYPYSVTQQQSSKITSQIEQNIQQKIQNKESEIDVLKLKFEKLSEELYQFSLEKDSAKNVIEDLRKKNFELEFESKRLSEENHSLNEQLKFHRQHFVQENYVESAKLPSQDNFYQSGVSSRLSKTDGYTQNNYESKNKFNNIFLKQDDTQNKLSVQIFGSNKNLKDHQNKNQISNFESCLNSPAINNNNDMNSNIGSFDFLKFQSSQKNSNQKSDQIRNNIFVDQDQNQNIFSTDNKKLAYLELKKQQQILEQKLSSNQNEIEKIRSNSQTKSRTASKRQSVDLVQDSFKFNTQQFQNQLNNQKNPSYFSNQSASNQYEQNINSSNNHNYYPKASLYSNNNNYTFNNNSSAQLVYSDSQRKARTIQDLLKQELFESQKFSKFLTQQE</sequence>
<feature type="coiled-coil region" evidence="1">
    <location>
        <begin position="750"/>
        <end position="777"/>
    </location>
</feature>
<dbReference type="AlphaFoldDB" id="I7MGD5"/>
<reference evidence="3" key="1">
    <citation type="journal article" date="2006" name="PLoS Biol.">
        <title>Macronuclear genome sequence of the ciliate Tetrahymena thermophila, a model eukaryote.</title>
        <authorList>
            <person name="Eisen J.A."/>
            <person name="Coyne R.S."/>
            <person name="Wu M."/>
            <person name="Wu D."/>
            <person name="Thiagarajan M."/>
            <person name="Wortman J.R."/>
            <person name="Badger J.H."/>
            <person name="Ren Q."/>
            <person name="Amedeo P."/>
            <person name="Jones K.M."/>
            <person name="Tallon L.J."/>
            <person name="Delcher A.L."/>
            <person name="Salzberg S.L."/>
            <person name="Silva J.C."/>
            <person name="Haas B.J."/>
            <person name="Majoros W.H."/>
            <person name="Farzad M."/>
            <person name="Carlton J.M."/>
            <person name="Smith R.K. Jr."/>
            <person name="Garg J."/>
            <person name="Pearlman R.E."/>
            <person name="Karrer K.M."/>
            <person name="Sun L."/>
            <person name="Manning G."/>
            <person name="Elde N.C."/>
            <person name="Turkewitz A.P."/>
            <person name="Asai D.J."/>
            <person name="Wilkes D.E."/>
            <person name="Wang Y."/>
            <person name="Cai H."/>
            <person name="Collins K."/>
            <person name="Stewart B.A."/>
            <person name="Lee S.R."/>
            <person name="Wilamowska K."/>
            <person name="Weinberg Z."/>
            <person name="Ruzzo W.L."/>
            <person name="Wloga D."/>
            <person name="Gaertig J."/>
            <person name="Frankel J."/>
            <person name="Tsao C.-C."/>
            <person name="Gorovsky M.A."/>
            <person name="Keeling P.J."/>
            <person name="Waller R.F."/>
            <person name="Patron N.J."/>
            <person name="Cherry J.M."/>
            <person name="Stover N.A."/>
            <person name="Krieger C.J."/>
            <person name="del Toro C."/>
            <person name="Ryder H.F."/>
            <person name="Williamson S.C."/>
            <person name="Barbeau R.A."/>
            <person name="Hamilton E.P."/>
            <person name="Orias E."/>
        </authorList>
    </citation>
    <scope>NUCLEOTIDE SEQUENCE [LARGE SCALE GENOMIC DNA]</scope>
    <source>
        <strain evidence="3">SB210</strain>
    </source>
</reference>
<name>I7MGD5_TETTS</name>
<evidence type="ECO:0000313" key="3">
    <source>
        <dbReference type="Proteomes" id="UP000009168"/>
    </source>
</evidence>
<evidence type="ECO:0000256" key="1">
    <source>
        <dbReference type="SAM" id="Coils"/>
    </source>
</evidence>
<organism evidence="2 3">
    <name type="scientific">Tetrahymena thermophila (strain SB210)</name>
    <dbReference type="NCBI Taxonomy" id="312017"/>
    <lineage>
        <taxon>Eukaryota</taxon>
        <taxon>Sar</taxon>
        <taxon>Alveolata</taxon>
        <taxon>Ciliophora</taxon>
        <taxon>Intramacronucleata</taxon>
        <taxon>Oligohymenophorea</taxon>
        <taxon>Hymenostomatida</taxon>
        <taxon>Tetrahymenina</taxon>
        <taxon>Tetrahymenidae</taxon>
        <taxon>Tetrahymena</taxon>
    </lineage>
</organism>
<protein>
    <submittedName>
        <fullName evidence="2">Uncharacterized protein</fullName>
    </submittedName>
</protein>
<feature type="coiled-coil region" evidence="1">
    <location>
        <begin position="275"/>
        <end position="323"/>
    </location>
</feature>
<dbReference type="EMBL" id="GG662603">
    <property type="protein sequence ID" value="EAS01356.2"/>
    <property type="molecule type" value="Genomic_DNA"/>
</dbReference>
<accession>I7MGD5</accession>
<dbReference type="KEGG" id="tet:TTHERM_00149670"/>
<gene>
    <name evidence="2" type="ORF">TTHERM_00149670</name>
</gene>
<feature type="coiled-coil region" evidence="1">
    <location>
        <begin position="528"/>
        <end position="604"/>
    </location>
</feature>
<feature type="coiled-coil region" evidence="1">
    <location>
        <begin position="24"/>
        <end position="65"/>
    </location>
</feature>
<dbReference type="Proteomes" id="UP000009168">
    <property type="component" value="Unassembled WGS sequence"/>
</dbReference>
<keyword evidence="3" id="KW-1185">Reference proteome</keyword>
<feature type="coiled-coil region" evidence="1">
    <location>
        <begin position="97"/>
        <end position="176"/>
    </location>
</feature>
<proteinExistence type="predicted"/>
<dbReference type="RefSeq" id="XP_001021602.2">
    <property type="nucleotide sequence ID" value="XM_001021602.2"/>
</dbReference>
<evidence type="ECO:0000313" key="2">
    <source>
        <dbReference type="EMBL" id="EAS01356.2"/>
    </source>
</evidence>
<dbReference type="InParanoid" id="I7MGD5"/>
<dbReference type="GeneID" id="7826023"/>
<keyword evidence="1" id="KW-0175">Coiled coil</keyword>